<dbReference type="EMBL" id="CP011853">
    <property type="protein sequence ID" value="ALG84679.1"/>
    <property type="molecule type" value="Genomic_DNA"/>
</dbReference>
<reference evidence="5 6" key="2">
    <citation type="journal article" date="2017" name="Int. J. Syst. Evol. Microbiol.">
        <title>Gordonia phthalatica sp. nov., a di-n-butyl phthalate-degrading bacterium isolated from activated sludge.</title>
        <authorList>
            <person name="Jin D."/>
            <person name="Kong X."/>
            <person name="Jia M."/>
            <person name="Yu X."/>
            <person name="Wang X."/>
            <person name="Zhuang X."/>
            <person name="Deng Y."/>
            <person name="Bai Z."/>
        </authorList>
    </citation>
    <scope>NUCLEOTIDE SEQUENCE [LARGE SCALE GENOMIC DNA]</scope>
    <source>
        <strain evidence="5 6">QH-11</strain>
    </source>
</reference>
<evidence type="ECO:0000259" key="4">
    <source>
        <dbReference type="Pfam" id="PF01872"/>
    </source>
</evidence>
<dbReference type="SUPFAM" id="SSF53597">
    <property type="entry name" value="Dihydrofolate reductase-like"/>
    <property type="match status" value="1"/>
</dbReference>
<name>A0A0N7FUL3_9ACTN</name>
<accession>A0A0N7FUL3</accession>
<comment type="pathway">
    <text evidence="1">Cofactor biosynthesis; riboflavin biosynthesis.</text>
</comment>
<dbReference type="InterPro" id="IPR002734">
    <property type="entry name" value="RibDG_C"/>
</dbReference>
<reference evidence="6" key="1">
    <citation type="submission" date="2015-06" db="EMBL/GenBank/DDBJ databases">
        <title>Complete genome sequence and metabolic analysis of phthalate degradation pathway in Gordonia sp. QH-11.</title>
        <authorList>
            <person name="Jin D."/>
            <person name="Kong X."/>
            <person name="Bai Z."/>
        </authorList>
    </citation>
    <scope>NUCLEOTIDE SEQUENCE [LARGE SCALE GENOMIC DNA]</scope>
    <source>
        <strain evidence="6">QH-11</strain>
    </source>
</reference>
<gene>
    <name evidence="5" type="ORF">ACH46_09430</name>
</gene>
<dbReference type="Proteomes" id="UP000063789">
    <property type="component" value="Chromosome"/>
</dbReference>
<dbReference type="InterPro" id="IPR050765">
    <property type="entry name" value="Riboflavin_Biosynth_HTPR"/>
</dbReference>
<dbReference type="Pfam" id="PF01872">
    <property type="entry name" value="RibD_C"/>
    <property type="match status" value="1"/>
</dbReference>
<dbReference type="Gene3D" id="3.40.430.10">
    <property type="entry name" value="Dihydrofolate Reductase, subunit A"/>
    <property type="match status" value="1"/>
</dbReference>
<protein>
    <submittedName>
        <fullName evidence="5">Deaminase/reductase</fullName>
    </submittedName>
</protein>
<sequence>MFLMQKATDVTADQLTRAYAFPPSDRPVIRANMIASIDGAATADGKSGALGGPDDHRIFHLQRSLADVIVVGAQTAVNEGYHPPTVATDDTAARSARGQSRVPLLVLVSRSLTIPAEYTTLTDPAVVVATCTNAPAAARTRLVDAGATLLDCGDDDVDPRRLLDQLAERGLTRILCEGGPRFLAAVAAADLLDELALTVSPILTGGAAPRISHGAEPDGPNRMRLRHQLANDDGFQFQLWERAVPRPPASTD</sequence>
<organism evidence="5 6">
    <name type="scientific">Gordonia phthalatica</name>
    <dbReference type="NCBI Taxonomy" id="1136941"/>
    <lineage>
        <taxon>Bacteria</taxon>
        <taxon>Bacillati</taxon>
        <taxon>Actinomycetota</taxon>
        <taxon>Actinomycetes</taxon>
        <taxon>Mycobacteriales</taxon>
        <taxon>Gordoniaceae</taxon>
        <taxon>Gordonia</taxon>
    </lineage>
</organism>
<dbReference type="AlphaFoldDB" id="A0A0N7FUL3"/>
<dbReference type="OrthoDB" id="5243299at2"/>
<evidence type="ECO:0000256" key="1">
    <source>
        <dbReference type="ARBA" id="ARBA00005104"/>
    </source>
</evidence>
<proteinExistence type="predicted"/>
<keyword evidence="6" id="KW-1185">Reference proteome</keyword>
<keyword evidence="2" id="KW-0521">NADP</keyword>
<dbReference type="KEGG" id="goq:ACH46_09430"/>
<keyword evidence="3" id="KW-0560">Oxidoreductase</keyword>
<dbReference type="PATRIC" id="fig|1136941.3.peg.1922"/>
<dbReference type="GO" id="GO:0008703">
    <property type="term" value="F:5-amino-6-(5-phosphoribosylamino)uracil reductase activity"/>
    <property type="evidence" value="ECO:0007669"/>
    <property type="project" value="InterPro"/>
</dbReference>
<dbReference type="PANTHER" id="PTHR38011">
    <property type="entry name" value="DIHYDROFOLATE REDUCTASE FAMILY PROTEIN (AFU_ORTHOLOGUE AFUA_8G06820)"/>
    <property type="match status" value="1"/>
</dbReference>
<feature type="domain" description="Bacterial bifunctional deaminase-reductase C-terminal" evidence="4">
    <location>
        <begin position="27"/>
        <end position="230"/>
    </location>
</feature>
<dbReference type="InterPro" id="IPR024072">
    <property type="entry name" value="DHFR-like_dom_sf"/>
</dbReference>
<evidence type="ECO:0000256" key="2">
    <source>
        <dbReference type="ARBA" id="ARBA00022857"/>
    </source>
</evidence>
<dbReference type="GO" id="GO:0009231">
    <property type="term" value="P:riboflavin biosynthetic process"/>
    <property type="evidence" value="ECO:0007669"/>
    <property type="project" value="InterPro"/>
</dbReference>
<evidence type="ECO:0000256" key="3">
    <source>
        <dbReference type="ARBA" id="ARBA00023002"/>
    </source>
</evidence>
<dbReference type="PANTHER" id="PTHR38011:SF7">
    <property type="entry name" value="2,5-DIAMINO-6-RIBOSYLAMINO-4(3H)-PYRIMIDINONE 5'-PHOSPHATE REDUCTASE"/>
    <property type="match status" value="1"/>
</dbReference>
<evidence type="ECO:0000313" key="5">
    <source>
        <dbReference type="EMBL" id="ALG84679.1"/>
    </source>
</evidence>
<evidence type="ECO:0000313" key="6">
    <source>
        <dbReference type="Proteomes" id="UP000063789"/>
    </source>
</evidence>
<dbReference type="STRING" id="1136941.ACH46_09430"/>